<proteinExistence type="predicted"/>
<organism evidence="1 2">
    <name type="scientific">Tegillarca granosa</name>
    <name type="common">Malaysian cockle</name>
    <name type="synonym">Anadara granosa</name>
    <dbReference type="NCBI Taxonomy" id="220873"/>
    <lineage>
        <taxon>Eukaryota</taxon>
        <taxon>Metazoa</taxon>
        <taxon>Spiralia</taxon>
        <taxon>Lophotrochozoa</taxon>
        <taxon>Mollusca</taxon>
        <taxon>Bivalvia</taxon>
        <taxon>Autobranchia</taxon>
        <taxon>Pteriomorphia</taxon>
        <taxon>Arcoida</taxon>
        <taxon>Arcoidea</taxon>
        <taxon>Arcidae</taxon>
        <taxon>Tegillarca</taxon>
    </lineage>
</organism>
<dbReference type="PANTHER" id="PTHR34415">
    <property type="entry name" value="INTEGRASE CATALYTIC DOMAIN-CONTAINING PROTEIN"/>
    <property type="match status" value="1"/>
</dbReference>
<protein>
    <submittedName>
        <fullName evidence="1">Uncharacterized protein</fullName>
    </submittedName>
</protein>
<dbReference type="Proteomes" id="UP001217089">
    <property type="component" value="Unassembled WGS sequence"/>
</dbReference>
<name>A0ABQ9FW10_TEGGR</name>
<evidence type="ECO:0000313" key="2">
    <source>
        <dbReference type="Proteomes" id="UP001217089"/>
    </source>
</evidence>
<dbReference type="EMBL" id="JARBDR010000141">
    <property type="protein sequence ID" value="KAJ8319920.1"/>
    <property type="molecule type" value="Genomic_DNA"/>
</dbReference>
<comment type="caution">
    <text evidence="1">The sequence shown here is derived from an EMBL/GenBank/DDBJ whole genome shotgun (WGS) entry which is preliminary data.</text>
</comment>
<accession>A0ABQ9FW10</accession>
<sequence>MHEMEKEEKEIFIMVTLVDYSSDKETIKRGRKRQRLRHQFSFLGKAAYRATFLLVSDIEKYALEKILKHSLYANYAHELGIPQPAAPRGSDSVPSIYLPCDTTKILVHSKYLSSCEELETLIRSVTYSTFNEIWIQCLPHIKIASPRDVCATCEKYRKAVVDAVTEEEKLEATINMRYHITSAQKGRETIGKDDTQTSGPNVVISMVDWSLESDANTGTRSSFAIHADNCPALPEVIYSAGLYKDRQQYLFPSVRPYVRPAYKDITCPPPVEEEI</sequence>
<evidence type="ECO:0000313" key="1">
    <source>
        <dbReference type="EMBL" id="KAJ8319920.1"/>
    </source>
</evidence>
<keyword evidence="2" id="KW-1185">Reference proteome</keyword>
<dbReference type="PANTHER" id="PTHR34415:SF1">
    <property type="entry name" value="INTEGRASE CATALYTIC DOMAIN-CONTAINING PROTEIN"/>
    <property type="match status" value="1"/>
</dbReference>
<reference evidence="1 2" key="1">
    <citation type="submission" date="2022-12" db="EMBL/GenBank/DDBJ databases">
        <title>Chromosome-level genome of Tegillarca granosa.</title>
        <authorList>
            <person name="Kim J."/>
        </authorList>
    </citation>
    <scope>NUCLEOTIDE SEQUENCE [LARGE SCALE GENOMIC DNA]</scope>
    <source>
        <strain evidence="1">Teg-2019</strain>
        <tissue evidence="1">Adductor muscle</tissue>
    </source>
</reference>
<gene>
    <name evidence="1" type="ORF">KUTeg_001507</name>
</gene>